<keyword evidence="1" id="KW-0732">Signal</keyword>
<gene>
    <name evidence="4" type="ORF">N7493_002310</name>
</gene>
<protein>
    <recommendedName>
        <fullName evidence="6">Ubiquitin 3 binding protein But2 C-terminal domain-containing protein</fullName>
    </recommendedName>
</protein>
<feature type="domain" description="Cell wall mannoprotein PIR1-like C-terminal" evidence="3">
    <location>
        <begin position="60"/>
        <end position="134"/>
    </location>
</feature>
<organism evidence="4 5">
    <name type="scientific">Penicillium malachiteum</name>
    <dbReference type="NCBI Taxonomy" id="1324776"/>
    <lineage>
        <taxon>Eukaryota</taxon>
        <taxon>Fungi</taxon>
        <taxon>Dikarya</taxon>
        <taxon>Ascomycota</taxon>
        <taxon>Pezizomycotina</taxon>
        <taxon>Eurotiomycetes</taxon>
        <taxon>Eurotiomycetidae</taxon>
        <taxon>Eurotiales</taxon>
        <taxon>Aspergillaceae</taxon>
        <taxon>Penicillium</taxon>
    </lineage>
</organism>
<name>A0AAD6MYK0_9EURO</name>
<dbReference type="PANTHER" id="PTHR39613">
    <property type="entry name" value="ANCHORED CELL WALL PROTEIN, PUTATIVE (AFU_ORTHOLOGUE AFUA_4G08960)-RELATED"/>
    <property type="match status" value="1"/>
</dbReference>
<dbReference type="AlphaFoldDB" id="A0AAD6MYK0"/>
<accession>A0AAD6MYK0</accession>
<dbReference type="Pfam" id="PF22799">
    <property type="entry name" value="PIR1-like_C"/>
    <property type="match status" value="1"/>
</dbReference>
<comment type="caution">
    <text evidence="4">The sequence shown here is derived from an EMBL/GenBank/DDBJ whole genome shotgun (WGS) entry which is preliminary data.</text>
</comment>
<dbReference type="InterPro" id="IPR054508">
    <property type="entry name" value="PIR1-like_C"/>
</dbReference>
<feature type="signal peptide" evidence="1">
    <location>
        <begin position="1"/>
        <end position="15"/>
    </location>
</feature>
<reference evidence="4" key="2">
    <citation type="submission" date="2023-01" db="EMBL/GenBank/DDBJ databases">
        <authorList>
            <person name="Petersen C."/>
        </authorList>
    </citation>
    <scope>NUCLEOTIDE SEQUENCE</scope>
    <source>
        <strain evidence="4">IBT 17514</strain>
    </source>
</reference>
<keyword evidence="5" id="KW-1185">Reference proteome</keyword>
<feature type="domain" description="Ubiquitin 3 binding protein But2 C-terminal" evidence="2">
    <location>
        <begin position="166"/>
        <end position="306"/>
    </location>
</feature>
<evidence type="ECO:0000259" key="3">
    <source>
        <dbReference type="Pfam" id="PF22799"/>
    </source>
</evidence>
<evidence type="ECO:0000259" key="2">
    <source>
        <dbReference type="Pfam" id="PF09792"/>
    </source>
</evidence>
<sequence>MKLLFALTLAVNAKALISRGSSCCFHLKSGSSSVGQLSDGQNRIGDSSLTPAEFCISSDGTITDANGRGCILTPPTTQFQCDEGATPTPGFSINSSGELEYNNSPDFVACQADASGALNIYTTESSAVTHCSTVTLTAESCASSSSGSSGSSGSSCGTTLTSGSFEFPHLIIPIDSNSPNTASGTSFNGEVTSTISSIFNFDIPPSDSGKTCSLVFLFPEKADLQTSSYTFSGDGKVNFSELSKPASSSTTYNNAPSVSNNLGDVTISPGHSYVISTFSCPAGQAIGFEMKNAGTTNLDYFQDYNPSP</sequence>
<dbReference type="Pfam" id="PF09792">
    <property type="entry name" value="But2"/>
    <property type="match status" value="1"/>
</dbReference>
<dbReference type="EMBL" id="JAQJAN010000003">
    <property type="protein sequence ID" value="KAJ5733524.1"/>
    <property type="molecule type" value="Genomic_DNA"/>
</dbReference>
<dbReference type="PANTHER" id="PTHR39613:SF1">
    <property type="entry name" value="ANCHORED CELL WALL PROTEIN, PUTATIVE (AFU_ORTHOLOGUE AFUA_4G08960)-RELATED"/>
    <property type="match status" value="1"/>
</dbReference>
<proteinExistence type="predicted"/>
<dbReference type="InterPro" id="IPR018620">
    <property type="entry name" value="Ubiquitin3-bd_protein_But2_C"/>
</dbReference>
<evidence type="ECO:0008006" key="6">
    <source>
        <dbReference type="Google" id="ProtNLM"/>
    </source>
</evidence>
<reference evidence="4" key="1">
    <citation type="journal article" date="2023" name="IMA Fungus">
        <title>Comparative genomic study of the Penicillium genus elucidates a diverse pangenome and 15 lateral gene transfer events.</title>
        <authorList>
            <person name="Petersen C."/>
            <person name="Sorensen T."/>
            <person name="Nielsen M.R."/>
            <person name="Sondergaard T.E."/>
            <person name="Sorensen J.L."/>
            <person name="Fitzpatrick D.A."/>
            <person name="Frisvad J.C."/>
            <person name="Nielsen K.L."/>
        </authorList>
    </citation>
    <scope>NUCLEOTIDE SEQUENCE</scope>
    <source>
        <strain evidence="4">IBT 17514</strain>
    </source>
</reference>
<feature type="chain" id="PRO_5042067950" description="Ubiquitin 3 binding protein But2 C-terminal domain-containing protein" evidence="1">
    <location>
        <begin position="16"/>
        <end position="308"/>
    </location>
</feature>
<evidence type="ECO:0000313" key="5">
    <source>
        <dbReference type="Proteomes" id="UP001215712"/>
    </source>
</evidence>
<dbReference type="Proteomes" id="UP001215712">
    <property type="component" value="Unassembled WGS sequence"/>
</dbReference>
<evidence type="ECO:0000313" key="4">
    <source>
        <dbReference type="EMBL" id="KAJ5733524.1"/>
    </source>
</evidence>
<evidence type="ECO:0000256" key="1">
    <source>
        <dbReference type="SAM" id="SignalP"/>
    </source>
</evidence>